<reference evidence="1 2" key="1">
    <citation type="submission" date="2017-10" db="EMBL/GenBank/DDBJ databases">
        <title>Antibacterial composition for extension of chilled fish shelf life and decreasing of risk of food-borne infections, bacteriophage strains for its preparation.</title>
        <authorList>
            <person name="Zulkarneev E.R."/>
            <person name="Aleshkin A.V."/>
            <person name="Rubalsky O.V."/>
            <person name="Kiseleva I.A."/>
            <person name="Rubalskii E.O."/>
            <person name="Lebedev S.N."/>
        </authorList>
    </citation>
    <scope>NUCLEOTIDE SEQUENCE [LARGE SCALE GENOMIC DNA]</scope>
</reference>
<keyword evidence="2" id="KW-1185">Reference proteome</keyword>
<sequence>MPTIKISDLPKVDEYVGNEFGQVIQNGSNKKAVLLFADSNNKIVIPSGFTVHTETNDGVKTL</sequence>
<evidence type="ECO:0000313" key="1">
    <source>
        <dbReference type="EMBL" id="AUE22745.1"/>
    </source>
</evidence>
<proteinExistence type="predicted"/>
<evidence type="ECO:0000313" key="2">
    <source>
        <dbReference type="Proteomes" id="UP000240934"/>
    </source>
</evidence>
<organism evidence="1 2">
    <name type="scientific">Aeromonas phage Ah1</name>
    <dbReference type="NCBI Taxonomy" id="2053701"/>
    <lineage>
        <taxon>Viruses</taxon>
        <taxon>Duplodnaviria</taxon>
        <taxon>Heunggongvirae</taxon>
        <taxon>Uroviricota</taxon>
        <taxon>Caudoviricetes</taxon>
        <taxon>Pantevenvirales</taxon>
        <taxon>Straboviridae</taxon>
        <taxon>Cinqassovirus</taxon>
        <taxon>Cinqassovirus ah1</taxon>
    </lineage>
</organism>
<dbReference type="Proteomes" id="UP000240934">
    <property type="component" value="Segment"/>
</dbReference>
<dbReference type="EMBL" id="MG250483">
    <property type="protein sequence ID" value="AUE22745.1"/>
    <property type="molecule type" value="Genomic_DNA"/>
</dbReference>
<accession>A0A2H4YFI5</accession>
<name>A0A2H4YFI5_9CAUD</name>
<protein>
    <submittedName>
        <fullName evidence="1">Uncharacterized protein</fullName>
    </submittedName>
</protein>
<gene>
    <name evidence="1" type="ORF">Ah1_00227</name>
</gene>